<dbReference type="GO" id="GO:0047244">
    <property type="term" value="F:N-acetylglucosaminyldiphosphoundecaprenol N-acetyl-beta-D-mannosaminyltransferase activity"/>
    <property type="evidence" value="ECO:0007669"/>
    <property type="project" value="UniProtKB-EC"/>
</dbReference>
<dbReference type="Proteomes" id="UP000322214">
    <property type="component" value="Chromosome"/>
</dbReference>
<dbReference type="PANTHER" id="PTHR34136:SF1">
    <property type="entry name" value="UDP-N-ACETYL-D-MANNOSAMINURONIC ACID TRANSFERASE"/>
    <property type="match status" value="1"/>
</dbReference>
<keyword evidence="2 3" id="KW-0808">Transferase</keyword>
<dbReference type="NCBIfam" id="TIGR00696">
    <property type="entry name" value="wecG_tagA_cpsF"/>
    <property type="match status" value="1"/>
</dbReference>
<evidence type="ECO:0000313" key="4">
    <source>
        <dbReference type="Proteomes" id="UP000322214"/>
    </source>
</evidence>
<protein>
    <submittedName>
        <fullName evidence="3">N-acetylmannosaminyltransferase</fullName>
        <ecNumber evidence="3">2.4.1.187</ecNumber>
    </submittedName>
</protein>
<gene>
    <name evidence="3" type="primary">tagA</name>
    <name evidence="3" type="ORF">MFFC18_15250</name>
</gene>
<dbReference type="PANTHER" id="PTHR34136">
    <property type="match status" value="1"/>
</dbReference>
<evidence type="ECO:0000256" key="1">
    <source>
        <dbReference type="ARBA" id="ARBA00022676"/>
    </source>
</evidence>
<dbReference type="CDD" id="cd06533">
    <property type="entry name" value="Glyco_transf_WecG_TagA"/>
    <property type="match status" value="1"/>
</dbReference>
<dbReference type="InterPro" id="IPR004629">
    <property type="entry name" value="WecG_TagA_CpsF"/>
</dbReference>
<proteinExistence type="predicted"/>
<dbReference type="AlphaFoldDB" id="A0A5B9P4Y7"/>
<sequence length="255" mass="28321">MMNKTQLFGINIDVLDMSGAVDRLRNWIEGDNSGCKYVVTPNVDHAVLFQENALLREAYEGADMVLADGHPIVWTSMLSGKRLPERVAGSELVPQLFDSFNRNGTLRVFLLGAAEGVGARAAENMKSQWPNVETVGVYSPPLGFEKKPEESEIILEKLAEAKADVVIVGLGAPKQEIWVSQYADRIPATAALCVGATIDFLAGEKKRAPVWMQQSGVEWLHRMCSEPKRLVKRYARDAWIFPQLVLKQLFGQKHA</sequence>
<dbReference type="Pfam" id="PF03808">
    <property type="entry name" value="Glyco_tran_WecG"/>
    <property type="match status" value="1"/>
</dbReference>
<dbReference type="RefSeq" id="WP_075084972.1">
    <property type="nucleotide sequence ID" value="NZ_CP042912.1"/>
</dbReference>
<organism evidence="3 4">
    <name type="scientific">Mariniblastus fucicola</name>
    <dbReference type="NCBI Taxonomy" id="980251"/>
    <lineage>
        <taxon>Bacteria</taxon>
        <taxon>Pseudomonadati</taxon>
        <taxon>Planctomycetota</taxon>
        <taxon>Planctomycetia</taxon>
        <taxon>Pirellulales</taxon>
        <taxon>Pirellulaceae</taxon>
        <taxon>Mariniblastus</taxon>
    </lineage>
</organism>
<dbReference type="OrthoDB" id="9771846at2"/>
<keyword evidence="4" id="KW-1185">Reference proteome</keyword>
<reference evidence="3 4" key="1">
    <citation type="submission" date="2019-08" db="EMBL/GenBank/DDBJ databases">
        <title>Deep-cultivation of Planctomycetes and their phenomic and genomic characterization uncovers novel biology.</title>
        <authorList>
            <person name="Wiegand S."/>
            <person name="Jogler M."/>
            <person name="Boedeker C."/>
            <person name="Pinto D."/>
            <person name="Vollmers J."/>
            <person name="Rivas-Marin E."/>
            <person name="Kohn T."/>
            <person name="Peeters S.H."/>
            <person name="Heuer A."/>
            <person name="Rast P."/>
            <person name="Oberbeckmann S."/>
            <person name="Bunk B."/>
            <person name="Jeske O."/>
            <person name="Meyerdierks A."/>
            <person name="Storesund J.E."/>
            <person name="Kallscheuer N."/>
            <person name="Luecker S."/>
            <person name="Lage O.M."/>
            <person name="Pohl T."/>
            <person name="Merkel B.J."/>
            <person name="Hornburger P."/>
            <person name="Mueller R.-W."/>
            <person name="Bruemmer F."/>
            <person name="Labrenz M."/>
            <person name="Spormann A.M."/>
            <person name="Op den Camp H."/>
            <person name="Overmann J."/>
            <person name="Amann R."/>
            <person name="Jetten M.S.M."/>
            <person name="Mascher T."/>
            <person name="Medema M.H."/>
            <person name="Devos D.P."/>
            <person name="Kaster A.-K."/>
            <person name="Ovreas L."/>
            <person name="Rohde M."/>
            <person name="Galperin M.Y."/>
            <person name="Jogler C."/>
        </authorList>
    </citation>
    <scope>NUCLEOTIDE SEQUENCE [LARGE SCALE GENOMIC DNA]</scope>
    <source>
        <strain evidence="3 4">FC18</strain>
    </source>
</reference>
<keyword evidence="1 3" id="KW-0328">Glycosyltransferase</keyword>
<dbReference type="STRING" id="980251.GCA_001642875_02543"/>
<accession>A0A5B9P4Y7</accession>
<dbReference type="KEGG" id="mff:MFFC18_15250"/>
<name>A0A5B9P4Y7_9BACT</name>
<evidence type="ECO:0000256" key="2">
    <source>
        <dbReference type="ARBA" id="ARBA00022679"/>
    </source>
</evidence>
<dbReference type="EMBL" id="CP042912">
    <property type="protein sequence ID" value="QEG21667.1"/>
    <property type="molecule type" value="Genomic_DNA"/>
</dbReference>
<dbReference type="EC" id="2.4.1.187" evidence="3"/>
<evidence type="ECO:0000313" key="3">
    <source>
        <dbReference type="EMBL" id="QEG21667.1"/>
    </source>
</evidence>